<proteinExistence type="predicted"/>
<feature type="compositionally biased region" description="Basic residues" evidence="1">
    <location>
        <begin position="111"/>
        <end position="120"/>
    </location>
</feature>
<evidence type="ECO:0000313" key="3">
    <source>
        <dbReference type="Proteomes" id="UP001329825"/>
    </source>
</evidence>
<dbReference type="GeneID" id="87958247"/>
<dbReference type="EMBL" id="CP141888">
    <property type="protein sequence ID" value="WRT69133.1"/>
    <property type="molecule type" value="Genomic_DNA"/>
</dbReference>
<dbReference type="RefSeq" id="XP_062793872.1">
    <property type="nucleotide sequence ID" value="XM_062937821.1"/>
</dbReference>
<sequence length="150" mass="16398">MEDGVPSPSSKAFASRLSKYAFSGSTSSSPSKLPSSIDAAGPSSPLKRKSSSTPIVEIFSPSKNRPKVLTTPKRTKKRKGEDNDDDDDDEYQEISTPSSSLVKQVMETPKRTNKKGKKPRAYAPPELYGHLKPVNDLLIEKLDIVFCGIK</sequence>
<gene>
    <name evidence="2" type="ORF">IL334_006117</name>
</gene>
<accession>A0ABZ1D5P8</accession>
<feature type="compositionally biased region" description="Polar residues" evidence="1">
    <location>
        <begin position="93"/>
        <end position="102"/>
    </location>
</feature>
<feature type="region of interest" description="Disordered" evidence="1">
    <location>
        <begin position="21"/>
        <end position="128"/>
    </location>
</feature>
<evidence type="ECO:0000256" key="1">
    <source>
        <dbReference type="SAM" id="MobiDB-lite"/>
    </source>
</evidence>
<evidence type="ECO:0000313" key="2">
    <source>
        <dbReference type="EMBL" id="WRT69133.1"/>
    </source>
</evidence>
<feature type="compositionally biased region" description="Acidic residues" evidence="1">
    <location>
        <begin position="82"/>
        <end position="92"/>
    </location>
</feature>
<keyword evidence="3" id="KW-1185">Reference proteome</keyword>
<organism evidence="2 3">
    <name type="scientific">Kwoniella shivajii</name>
    <dbReference type="NCBI Taxonomy" id="564305"/>
    <lineage>
        <taxon>Eukaryota</taxon>
        <taxon>Fungi</taxon>
        <taxon>Dikarya</taxon>
        <taxon>Basidiomycota</taxon>
        <taxon>Agaricomycotina</taxon>
        <taxon>Tremellomycetes</taxon>
        <taxon>Tremellales</taxon>
        <taxon>Cryptococcaceae</taxon>
        <taxon>Kwoniella</taxon>
    </lineage>
</organism>
<dbReference type="Proteomes" id="UP001329825">
    <property type="component" value="Chromosome 8"/>
</dbReference>
<name>A0ABZ1D5P8_9TREE</name>
<reference evidence="2 3" key="1">
    <citation type="submission" date="2024-01" db="EMBL/GenBank/DDBJ databases">
        <title>Comparative genomics of Cryptococcus and Kwoniella reveals pathogenesis evolution and contrasting modes of karyotype evolution via chromosome fusion or intercentromeric recombination.</title>
        <authorList>
            <person name="Coelho M.A."/>
            <person name="David-Palma M."/>
            <person name="Shea T."/>
            <person name="Bowers K."/>
            <person name="McGinley-Smith S."/>
            <person name="Mohammad A.W."/>
            <person name="Gnirke A."/>
            <person name="Yurkov A.M."/>
            <person name="Nowrousian M."/>
            <person name="Sun S."/>
            <person name="Cuomo C.A."/>
            <person name="Heitman J."/>
        </authorList>
    </citation>
    <scope>NUCLEOTIDE SEQUENCE [LARGE SCALE GENOMIC DNA]</scope>
    <source>
        <strain evidence="2">CBS 11374</strain>
    </source>
</reference>
<protein>
    <submittedName>
        <fullName evidence="2">Uncharacterized protein</fullName>
    </submittedName>
</protein>
<feature type="compositionally biased region" description="Low complexity" evidence="1">
    <location>
        <begin position="23"/>
        <end position="36"/>
    </location>
</feature>